<name>A0A0A9BHJ7_ARUDO</name>
<protein>
    <submittedName>
        <fullName evidence="1">Uncharacterized protein</fullName>
    </submittedName>
</protein>
<sequence length="21" mass="2576">MIHPLLLSRHQNMHCSFNRQI</sequence>
<organism evidence="1">
    <name type="scientific">Arundo donax</name>
    <name type="common">Giant reed</name>
    <name type="synonym">Donax arundinaceus</name>
    <dbReference type="NCBI Taxonomy" id="35708"/>
    <lineage>
        <taxon>Eukaryota</taxon>
        <taxon>Viridiplantae</taxon>
        <taxon>Streptophyta</taxon>
        <taxon>Embryophyta</taxon>
        <taxon>Tracheophyta</taxon>
        <taxon>Spermatophyta</taxon>
        <taxon>Magnoliopsida</taxon>
        <taxon>Liliopsida</taxon>
        <taxon>Poales</taxon>
        <taxon>Poaceae</taxon>
        <taxon>PACMAD clade</taxon>
        <taxon>Arundinoideae</taxon>
        <taxon>Arundineae</taxon>
        <taxon>Arundo</taxon>
    </lineage>
</organism>
<reference evidence="1" key="2">
    <citation type="journal article" date="2015" name="Data Brief">
        <title>Shoot transcriptome of the giant reed, Arundo donax.</title>
        <authorList>
            <person name="Barrero R.A."/>
            <person name="Guerrero F.D."/>
            <person name="Moolhuijzen P."/>
            <person name="Goolsby J.A."/>
            <person name="Tidwell J."/>
            <person name="Bellgard S.E."/>
            <person name="Bellgard M.I."/>
        </authorList>
    </citation>
    <scope>NUCLEOTIDE SEQUENCE</scope>
    <source>
        <tissue evidence="1">Shoot tissue taken approximately 20 cm above the soil surface</tissue>
    </source>
</reference>
<dbReference type="EMBL" id="GBRH01234441">
    <property type="protein sequence ID" value="JAD63454.1"/>
    <property type="molecule type" value="Transcribed_RNA"/>
</dbReference>
<evidence type="ECO:0000313" key="1">
    <source>
        <dbReference type="EMBL" id="JAD63454.1"/>
    </source>
</evidence>
<reference evidence="1" key="1">
    <citation type="submission" date="2014-09" db="EMBL/GenBank/DDBJ databases">
        <authorList>
            <person name="Magalhaes I.L.F."/>
            <person name="Oliveira U."/>
            <person name="Santos F.R."/>
            <person name="Vidigal T.H.D.A."/>
            <person name="Brescovit A.D."/>
            <person name="Santos A.J."/>
        </authorList>
    </citation>
    <scope>NUCLEOTIDE SEQUENCE</scope>
    <source>
        <tissue evidence="1">Shoot tissue taken approximately 20 cm above the soil surface</tissue>
    </source>
</reference>
<dbReference type="AlphaFoldDB" id="A0A0A9BHJ7"/>
<proteinExistence type="predicted"/>
<accession>A0A0A9BHJ7</accession>